<keyword evidence="1" id="KW-0472">Membrane</keyword>
<comment type="caution">
    <text evidence="2">The sequence shown here is derived from an EMBL/GenBank/DDBJ whole genome shotgun (WGS) entry which is preliminary data.</text>
</comment>
<dbReference type="InterPro" id="IPR025367">
    <property type="entry name" value="DUF4271"/>
</dbReference>
<gene>
    <name evidence="2" type="ORF">IAB81_04820</name>
</gene>
<feature type="transmembrane region" description="Helical" evidence="1">
    <location>
        <begin position="169"/>
        <end position="190"/>
    </location>
</feature>
<protein>
    <submittedName>
        <fullName evidence="2">DUF4271 domain-containing protein</fullName>
    </submittedName>
</protein>
<sequence length="252" mass="28096">MAESDTSLYVLPVEEAWGGKLHTVTEIPGNASAEEHIYEAQWRDSAWIQGTIAAIIIILLFSLRKIVTVTPVLLGGFIRLKENFNIENSLHIRTSRNRVALISVASMAIIWARYRLLPYDTPLSQSPAGTLAFTLAAILLWWAYRAAVNAVFIKTTGKERSYKIAGGTSYTYFTIATALTYIAAAALYIIGQRDYAVMQKAILASFLLIYLIYIIREIQIFVQCSRSAYSTFLYLCTLEIIPAVAVLLSIIL</sequence>
<keyword evidence="1" id="KW-0812">Transmembrane</keyword>
<name>A0A9D9II78_9BACT</name>
<accession>A0A9D9II78</accession>
<keyword evidence="1" id="KW-1133">Transmembrane helix</keyword>
<proteinExistence type="predicted"/>
<evidence type="ECO:0000256" key="1">
    <source>
        <dbReference type="SAM" id="Phobius"/>
    </source>
</evidence>
<dbReference type="Proteomes" id="UP000823604">
    <property type="component" value="Unassembled WGS sequence"/>
</dbReference>
<dbReference type="AlphaFoldDB" id="A0A9D9II78"/>
<dbReference type="EMBL" id="JADIMA010000042">
    <property type="protein sequence ID" value="MBO8472932.1"/>
    <property type="molecule type" value="Genomic_DNA"/>
</dbReference>
<feature type="transmembrane region" description="Helical" evidence="1">
    <location>
        <begin position="52"/>
        <end position="78"/>
    </location>
</feature>
<evidence type="ECO:0000313" key="3">
    <source>
        <dbReference type="Proteomes" id="UP000823604"/>
    </source>
</evidence>
<reference evidence="2" key="1">
    <citation type="submission" date="2020-10" db="EMBL/GenBank/DDBJ databases">
        <authorList>
            <person name="Gilroy R."/>
        </authorList>
    </citation>
    <scope>NUCLEOTIDE SEQUENCE</scope>
    <source>
        <strain evidence="2">B1-8020</strain>
    </source>
</reference>
<evidence type="ECO:0000313" key="2">
    <source>
        <dbReference type="EMBL" id="MBO8472932.1"/>
    </source>
</evidence>
<feature type="transmembrane region" description="Helical" evidence="1">
    <location>
        <begin position="99"/>
        <end position="116"/>
    </location>
</feature>
<feature type="transmembrane region" description="Helical" evidence="1">
    <location>
        <begin position="128"/>
        <end position="148"/>
    </location>
</feature>
<organism evidence="2 3">
    <name type="scientific">Candidatus Merdivivens pullicola</name>
    <dbReference type="NCBI Taxonomy" id="2840872"/>
    <lineage>
        <taxon>Bacteria</taxon>
        <taxon>Pseudomonadati</taxon>
        <taxon>Bacteroidota</taxon>
        <taxon>Bacteroidia</taxon>
        <taxon>Bacteroidales</taxon>
        <taxon>Muribaculaceae</taxon>
        <taxon>Muribaculaceae incertae sedis</taxon>
        <taxon>Candidatus Merdivivens</taxon>
    </lineage>
</organism>
<dbReference type="Pfam" id="PF14093">
    <property type="entry name" value="DUF4271"/>
    <property type="match status" value="1"/>
</dbReference>
<reference evidence="2" key="2">
    <citation type="journal article" date="2021" name="PeerJ">
        <title>Extensive microbial diversity within the chicken gut microbiome revealed by metagenomics and culture.</title>
        <authorList>
            <person name="Gilroy R."/>
            <person name="Ravi A."/>
            <person name="Getino M."/>
            <person name="Pursley I."/>
            <person name="Horton D.L."/>
            <person name="Alikhan N.F."/>
            <person name="Baker D."/>
            <person name="Gharbi K."/>
            <person name="Hall N."/>
            <person name="Watson M."/>
            <person name="Adriaenssens E.M."/>
            <person name="Foster-Nyarko E."/>
            <person name="Jarju S."/>
            <person name="Secka A."/>
            <person name="Antonio M."/>
            <person name="Oren A."/>
            <person name="Chaudhuri R.R."/>
            <person name="La Ragione R."/>
            <person name="Hildebrand F."/>
            <person name="Pallen M.J."/>
        </authorList>
    </citation>
    <scope>NUCLEOTIDE SEQUENCE</scope>
    <source>
        <strain evidence="2">B1-8020</strain>
    </source>
</reference>
<feature type="transmembrane region" description="Helical" evidence="1">
    <location>
        <begin position="227"/>
        <end position="251"/>
    </location>
</feature>
<feature type="transmembrane region" description="Helical" evidence="1">
    <location>
        <begin position="196"/>
        <end position="215"/>
    </location>
</feature>